<evidence type="ECO:0000313" key="3">
    <source>
        <dbReference type="Proteomes" id="UP000504634"/>
    </source>
</evidence>
<dbReference type="PROSITE" id="PS50240">
    <property type="entry name" value="TRYPSIN_DOM"/>
    <property type="match status" value="1"/>
</dbReference>
<dbReference type="InterPro" id="IPR001314">
    <property type="entry name" value="Peptidase_S1A"/>
</dbReference>
<reference evidence="4" key="1">
    <citation type="submission" date="2025-08" db="UniProtKB">
        <authorList>
            <consortium name="RefSeq"/>
        </authorList>
    </citation>
    <scope>IDENTIFICATION</scope>
    <source>
        <strain evidence="4">11010-0011.00</strain>
        <tissue evidence="4">Whole body</tissue>
    </source>
</reference>
<dbReference type="GeneID" id="115621000"/>
<dbReference type="PRINTS" id="PR00722">
    <property type="entry name" value="CHYMOTRYPSIN"/>
</dbReference>
<proteinExistence type="predicted"/>
<dbReference type="InterPro" id="IPR043504">
    <property type="entry name" value="Peptidase_S1_PA_chymotrypsin"/>
</dbReference>
<evidence type="ECO:0000256" key="1">
    <source>
        <dbReference type="ARBA" id="ARBA00023157"/>
    </source>
</evidence>
<dbReference type="PROSITE" id="PS00135">
    <property type="entry name" value="TRYPSIN_SER"/>
    <property type="match status" value="1"/>
</dbReference>
<dbReference type="OrthoDB" id="10004439at2759"/>
<evidence type="ECO:0000259" key="2">
    <source>
        <dbReference type="PROSITE" id="PS50240"/>
    </source>
</evidence>
<dbReference type="Proteomes" id="UP000504634">
    <property type="component" value="Unplaced"/>
</dbReference>
<feature type="domain" description="Peptidase S1" evidence="2">
    <location>
        <begin position="135"/>
        <end position="376"/>
    </location>
</feature>
<dbReference type="InterPro" id="IPR001254">
    <property type="entry name" value="Trypsin_dom"/>
</dbReference>
<evidence type="ECO:0000313" key="4">
    <source>
        <dbReference type="RefSeq" id="XP_030370381.1"/>
    </source>
</evidence>
<dbReference type="CDD" id="cd00190">
    <property type="entry name" value="Tryp_SPc"/>
    <property type="match status" value="1"/>
</dbReference>
<dbReference type="PANTHER" id="PTHR24260:SF136">
    <property type="entry name" value="GH08193P-RELATED"/>
    <property type="match status" value="1"/>
</dbReference>
<organism evidence="3 4">
    <name type="scientific">Drosophila lebanonensis</name>
    <name type="common">Fruit fly</name>
    <name type="synonym">Scaptodrosophila lebanonensis</name>
    <dbReference type="NCBI Taxonomy" id="7225"/>
    <lineage>
        <taxon>Eukaryota</taxon>
        <taxon>Metazoa</taxon>
        <taxon>Ecdysozoa</taxon>
        <taxon>Arthropoda</taxon>
        <taxon>Hexapoda</taxon>
        <taxon>Insecta</taxon>
        <taxon>Pterygota</taxon>
        <taxon>Neoptera</taxon>
        <taxon>Endopterygota</taxon>
        <taxon>Diptera</taxon>
        <taxon>Brachycera</taxon>
        <taxon>Muscomorpha</taxon>
        <taxon>Ephydroidea</taxon>
        <taxon>Drosophilidae</taxon>
        <taxon>Scaptodrosophila</taxon>
    </lineage>
</organism>
<accession>A0A6J2T0G5</accession>
<dbReference type="RefSeq" id="XP_030370381.1">
    <property type="nucleotide sequence ID" value="XM_030514521.1"/>
</dbReference>
<dbReference type="InterPro" id="IPR009003">
    <property type="entry name" value="Peptidase_S1_PA"/>
</dbReference>
<dbReference type="AlphaFoldDB" id="A0A6J2T0G5"/>
<keyword evidence="3" id="KW-1185">Reference proteome</keyword>
<dbReference type="InterPro" id="IPR051333">
    <property type="entry name" value="CLIP_Serine_Protease"/>
</dbReference>
<keyword evidence="1" id="KW-1015">Disulfide bond</keyword>
<keyword evidence="4" id="KW-0645">Protease</keyword>
<dbReference type="GO" id="GO:0004252">
    <property type="term" value="F:serine-type endopeptidase activity"/>
    <property type="evidence" value="ECO:0007669"/>
    <property type="project" value="InterPro"/>
</dbReference>
<dbReference type="GO" id="GO:0006508">
    <property type="term" value="P:proteolysis"/>
    <property type="evidence" value="ECO:0007669"/>
    <property type="project" value="UniProtKB-KW"/>
</dbReference>
<gene>
    <name evidence="4" type="primary">LOC115621000</name>
</gene>
<keyword evidence="4" id="KW-0378">Hydrolase</keyword>
<dbReference type="InterPro" id="IPR033116">
    <property type="entry name" value="TRYPSIN_SER"/>
</dbReference>
<name>A0A6J2T0G5_DROLE</name>
<sequence>MTVAAIGESQHRRALLGQPGGTTLTFDARGNCYANDRPLAGRCVRFSECKSAVYAWQQLGLLPVSCQWTPYDHFVCCPHGGYELPRRLVPPSEQICSEAYRRQPGPRTLRQPRGINHASAAKVFPGKAGRLVKFVAGGKPTRYAEFPYMCALGWRLLRPITNNEYAFKCGGVLIAPQYVLTVAHCTRVGGESPSVALIGGVELNNSRAGELINIQRITPHPYYDGVSSNNDLALVRLERNAYHSIACLWRHGEVPLQPLTALGYGQTKFAGPASDALLQVQLYPLDNRQCALYFRASDALNQQPGPGQLCAGDNSGRMDTCQGDSGGPLILHQQHGQVRIPYIIGLTSFGGSCATGAPGIYTRLAHYVSWIENQIWRS</sequence>
<protein>
    <submittedName>
        <fullName evidence="4">Serine protease snake</fullName>
    </submittedName>
</protein>
<dbReference type="SUPFAM" id="SSF50494">
    <property type="entry name" value="Trypsin-like serine proteases"/>
    <property type="match status" value="1"/>
</dbReference>
<dbReference type="Gene3D" id="2.40.10.10">
    <property type="entry name" value="Trypsin-like serine proteases"/>
    <property type="match status" value="1"/>
</dbReference>
<dbReference type="SMART" id="SM00020">
    <property type="entry name" value="Tryp_SPc"/>
    <property type="match status" value="1"/>
</dbReference>
<dbReference type="Pfam" id="PF00089">
    <property type="entry name" value="Trypsin"/>
    <property type="match status" value="1"/>
</dbReference>
<dbReference type="PANTHER" id="PTHR24260">
    <property type="match status" value="1"/>
</dbReference>